<organism evidence="14 15">
    <name type="scientific">Tegillarca granosa</name>
    <name type="common">Malaysian cockle</name>
    <name type="synonym">Anadara granosa</name>
    <dbReference type="NCBI Taxonomy" id="220873"/>
    <lineage>
        <taxon>Eukaryota</taxon>
        <taxon>Metazoa</taxon>
        <taxon>Spiralia</taxon>
        <taxon>Lophotrochozoa</taxon>
        <taxon>Mollusca</taxon>
        <taxon>Bivalvia</taxon>
        <taxon>Autobranchia</taxon>
        <taxon>Pteriomorphia</taxon>
        <taxon>Arcoida</taxon>
        <taxon>Arcoidea</taxon>
        <taxon>Arcidae</taxon>
        <taxon>Tegillarca</taxon>
    </lineage>
</organism>
<evidence type="ECO:0000256" key="12">
    <source>
        <dbReference type="ARBA" id="ARBA00023180"/>
    </source>
</evidence>
<dbReference type="InterPro" id="IPR005018">
    <property type="entry name" value="DOMON_domain"/>
</dbReference>
<keyword evidence="10" id="KW-0472">Membrane</keyword>
<dbReference type="SMART" id="SM00664">
    <property type="entry name" value="DoH"/>
    <property type="match status" value="1"/>
</dbReference>
<dbReference type="SUPFAM" id="SSF49742">
    <property type="entry name" value="PHM/PNGase F"/>
    <property type="match status" value="2"/>
</dbReference>
<dbReference type="Pfam" id="PF03351">
    <property type="entry name" value="DOMON"/>
    <property type="match status" value="1"/>
</dbReference>
<dbReference type="InterPro" id="IPR024548">
    <property type="entry name" value="Cu2_monoox_C"/>
</dbReference>
<dbReference type="PROSITE" id="PS50836">
    <property type="entry name" value="DOMON"/>
    <property type="match status" value="1"/>
</dbReference>
<dbReference type="PANTHER" id="PTHR10157">
    <property type="entry name" value="DOPAMINE BETA HYDROXYLASE RELATED"/>
    <property type="match status" value="1"/>
</dbReference>
<evidence type="ECO:0000256" key="5">
    <source>
        <dbReference type="ARBA" id="ARBA00022723"/>
    </source>
</evidence>
<evidence type="ECO:0000256" key="3">
    <source>
        <dbReference type="ARBA" id="ARBA00010676"/>
    </source>
</evidence>
<feature type="domain" description="DOMON" evidence="13">
    <location>
        <begin position="48"/>
        <end position="180"/>
    </location>
</feature>
<dbReference type="InterPro" id="IPR045266">
    <property type="entry name" value="DOH_DOMON"/>
</dbReference>
<dbReference type="PRINTS" id="PR00767">
    <property type="entry name" value="DBMONOXGNASE"/>
</dbReference>
<dbReference type="EMBL" id="JARBDR010000919">
    <property type="protein sequence ID" value="KAJ8300513.1"/>
    <property type="molecule type" value="Genomic_DNA"/>
</dbReference>
<evidence type="ECO:0000256" key="1">
    <source>
        <dbReference type="ARBA" id="ARBA00001973"/>
    </source>
</evidence>
<proteinExistence type="inferred from homology"/>
<evidence type="ECO:0000256" key="4">
    <source>
        <dbReference type="ARBA" id="ARBA00022692"/>
    </source>
</evidence>
<evidence type="ECO:0000313" key="14">
    <source>
        <dbReference type="EMBL" id="KAJ8300513.1"/>
    </source>
</evidence>
<comment type="subcellular location">
    <subcellularLocation>
        <location evidence="2">Membrane</location>
        <topology evidence="2">Single-pass membrane protein</topology>
    </subcellularLocation>
</comment>
<evidence type="ECO:0000256" key="6">
    <source>
        <dbReference type="ARBA" id="ARBA00022989"/>
    </source>
</evidence>
<keyword evidence="9" id="KW-0503">Monooxygenase</keyword>
<reference evidence="14 15" key="1">
    <citation type="submission" date="2022-12" db="EMBL/GenBank/DDBJ databases">
        <title>Chromosome-level genome of Tegillarca granosa.</title>
        <authorList>
            <person name="Kim J."/>
        </authorList>
    </citation>
    <scope>NUCLEOTIDE SEQUENCE [LARGE SCALE GENOMIC DNA]</scope>
    <source>
        <strain evidence="14">Teg-2019</strain>
        <tissue evidence="14">Adductor muscle</tissue>
    </source>
</reference>
<keyword evidence="4" id="KW-0812">Transmembrane</keyword>
<keyword evidence="15" id="KW-1185">Reference proteome</keyword>
<dbReference type="InterPro" id="IPR014784">
    <property type="entry name" value="Cu2_ascorb_mOase-like_C"/>
</dbReference>
<dbReference type="Pfam" id="PF01082">
    <property type="entry name" value="Cu2_monooxygen"/>
    <property type="match status" value="1"/>
</dbReference>
<evidence type="ECO:0000256" key="7">
    <source>
        <dbReference type="ARBA" id="ARBA00023002"/>
    </source>
</evidence>
<dbReference type="PANTHER" id="PTHR10157:SF29">
    <property type="entry name" value="DOPAMINE BETA-HYDROXYLASE"/>
    <property type="match status" value="1"/>
</dbReference>
<keyword evidence="6" id="KW-1133">Transmembrane helix</keyword>
<evidence type="ECO:0000256" key="9">
    <source>
        <dbReference type="ARBA" id="ARBA00023033"/>
    </source>
</evidence>
<comment type="cofactor">
    <cofactor evidence="1">
        <name>Cu(2+)</name>
        <dbReference type="ChEBI" id="CHEBI:29036"/>
    </cofactor>
</comment>
<dbReference type="Gene3D" id="2.60.120.310">
    <property type="entry name" value="Copper type II, ascorbate-dependent monooxygenase, N-terminal domain"/>
    <property type="match status" value="1"/>
</dbReference>
<dbReference type="CDD" id="cd09631">
    <property type="entry name" value="DOMON_DOH"/>
    <property type="match status" value="1"/>
</dbReference>
<sequence>MVSMNALRPRKGMKAALKCLIIYLTILQLGTHVYCFKYRYKTNLDKQGLLFLRWDVDYRRDLVFFSLTANINKSQGFGFGFSDYGEPTNADFILYWSEKQLIHHFQFYLYKIKTFKQFNRDAWSDKDGILHVDRQQDYKLSSRRVRKNKVILEFERKFLTCDTKDYNLDNGTTHLVFFVASNIREKPLIGRNVSDFKVGIQRVQLLKPDIEEPQLEPGTWTIDITAPSVINPDEIIHYYNGPGMAEGKPPELAACRKVIGAWAMGAKALSLPNEAGTPIGGPWFSKYVLLEIHYNNPELKQGIVDSSGIRFYVTPKLRKYDAGIMELGLEYTNKMAIPPGQNLFHLTGYCIAECTNIGLPHKGINIFASQLHTHLTGKKVYTKHVRDGTELPELNRDNHYSPHYQEIRALPEPVQILPGDALITTCEDSTLDRENVTVGGFSISQEMCVNYVHYYPRCDLESPLSMQCNQSNGERFPGYWEGKAVTRIDRPLTQERNTC</sequence>
<dbReference type="Pfam" id="PF03712">
    <property type="entry name" value="Cu2_monoox_C"/>
    <property type="match status" value="1"/>
</dbReference>
<dbReference type="InterPro" id="IPR028460">
    <property type="entry name" value="Tbh/DBH"/>
</dbReference>
<evidence type="ECO:0000256" key="10">
    <source>
        <dbReference type="ARBA" id="ARBA00023136"/>
    </source>
</evidence>
<gene>
    <name evidence="14" type="ORF">KUTeg_022032</name>
</gene>
<evidence type="ECO:0000256" key="11">
    <source>
        <dbReference type="ARBA" id="ARBA00023157"/>
    </source>
</evidence>
<dbReference type="Proteomes" id="UP001217089">
    <property type="component" value="Unassembled WGS sequence"/>
</dbReference>
<evidence type="ECO:0000313" key="15">
    <source>
        <dbReference type="Proteomes" id="UP001217089"/>
    </source>
</evidence>
<dbReference type="InterPro" id="IPR036939">
    <property type="entry name" value="Cu2_ascorb_mOase_N_sf"/>
</dbReference>
<dbReference type="InterPro" id="IPR000323">
    <property type="entry name" value="Cu2_ascorb_mOase_N"/>
</dbReference>
<evidence type="ECO:0000259" key="13">
    <source>
        <dbReference type="PROSITE" id="PS50836"/>
    </source>
</evidence>
<comment type="similarity">
    <text evidence="3">Belongs to the copper type II ascorbate-dependent monooxygenase family.</text>
</comment>
<keyword evidence="7" id="KW-0560">Oxidoreductase</keyword>
<dbReference type="InterPro" id="IPR000945">
    <property type="entry name" value="DBH-like"/>
</dbReference>
<accession>A0ABQ9E524</accession>
<name>A0ABQ9E524_TEGGR</name>
<protein>
    <recommendedName>
        <fullName evidence="13">DOMON domain-containing protein</fullName>
    </recommendedName>
</protein>
<comment type="caution">
    <text evidence="14">The sequence shown here is derived from an EMBL/GenBank/DDBJ whole genome shotgun (WGS) entry which is preliminary data.</text>
</comment>
<dbReference type="InterPro" id="IPR008977">
    <property type="entry name" value="PHM/PNGase_F_dom_sf"/>
</dbReference>
<keyword evidence="8" id="KW-0186">Copper</keyword>
<dbReference type="Gene3D" id="2.60.120.230">
    <property type="match status" value="1"/>
</dbReference>
<evidence type="ECO:0000256" key="2">
    <source>
        <dbReference type="ARBA" id="ARBA00004167"/>
    </source>
</evidence>
<keyword evidence="12" id="KW-0325">Glycoprotein</keyword>
<keyword evidence="11" id="KW-1015">Disulfide bond</keyword>
<keyword evidence="5" id="KW-0479">Metal-binding</keyword>
<evidence type="ECO:0000256" key="8">
    <source>
        <dbReference type="ARBA" id="ARBA00023008"/>
    </source>
</evidence>